<sequence>MLIIQCTSQDIHTLAVLNKSLIEDEKSNNPMGLEELENRMTTFLASEYNAYFFKEAEEIIGYALIRHTCSPLYLRQFYIDRAYRRKHYGEKAFHELLKLLQVDTIDIDVLPWNEAGLRFWKSLGFTETCISMHYKSPLEI</sequence>
<organism evidence="1 2">
    <name type="scientific">Aristaeella lactis</name>
    <dbReference type="NCBI Taxonomy" id="3046383"/>
    <lineage>
        <taxon>Bacteria</taxon>
        <taxon>Bacillati</taxon>
        <taxon>Bacillota</taxon>
        <taxon>Clostridia</taxon>
        <taxon>Eubacteriales</taxon>
        <taxon>Aristaeellaceae</taxon>
        <taxon>Aristaeella</taxon>
    </lineage>
</organism>
<dbReference type="EMBL" id="FWXZ01000008">
    <property type="protein sequence ID" value="SMC88548.1"/>
    <property type="molecule type" value="Genomic_DNA"/>
</dbReference>
<name>A0AC61PQ60_9FIRM</name>
<protein>
    <submittedName>
        <fullName evidence="1">Acetyltransferase (GNAT) family protein</fullName>
    </submittedName>
</protein>
<reference evidence="1" key="1">
    <citation type="submission" date="2017-04" db="EMBL/GenBank/DDBJ databases">
        <authorList>
            <person name="Varghese N."/>
            <person name="Submissions S."/>
        </authorList>
    </citation>
    <scope>NUCLEOTIDE SEQUENCE</scope>
    <source>
        <strain evidence="1">WTE2008</strain>
    </source>
</reference>
<accession>A0AC61PQ60</accession>
<keyword evidence="2" id="KW-1185">Reference proteome</keyword>
<dbReference type="Proteomes" id="UP000192328">
    <property type="component" value="Unassembled WGS sequence"/>
</dbReference>
<evidence type="ECO:0000313" key="2">
    <source>
        <dbReference type="Proteomes" id="UP000192328"/>
    </source>
</evidence>
<gene>
    <name evidence="1" type="ORF">SAMN06297397_3009</name>
</gene>
<proteinExistence type="predicted"/>
<evidence type="ECO:0000313" key="1">
    <source>
        <dbReference type="EMBL" id="SMC88548.1"/>
    </source>
</evidence>
<comment type="caution">
    <text evidence="1">The sequence shown here is derived from an EMBL/GenBank/DDBJ whole genome shotgun (WGS) entry which is preliminary data.</text>
</comment>